<keyword evidence="3" id="KW-1185">Reference proteome</keyword>
<proteinExistence type="predicted"/>
<evidence type="ECO:0000313" key="3">
    <source>
        <dbReference type="Proteomes" id="UP000263833"/>
    </source>
</evidence>
<feature type="transmembrane region" description="Helical" evidence="1">
    <location>
        <begin position="175"/>
        <end position="205"/>
    </location>
</feature>
<dbReference type="Proteomes" id="UP000263833">
    <property type="component" value="Unassembled WGS sequence"/>
</dbReference>
<feature type="transmembrane region" description="Helical" evidence="1">
    <location>
        <begin position="217"/>
        <end position="237"/>
    </location>
</feature>
<evidence type="ECO:0000256" key="1">
    <source>
        <dbReference type="SAM" id="Phobius"/>
    </source>
</evidence>
<protein>
    <recommendedName>
        <fullName evidence="4">Glycerophosphoryl diester phosphodiesterase membrane domain-containing protein</fullName>
    </recommendedName>
</protein>
<keyword evidence="1" id="KW-1133">Transmembrane helix</keyword>
<dbReference type="RefSeq" id="WP_115547751.1">
    <property type="nucleotide sequence ID" value="NZ_QRGP01000001.1"/>
</dbReference>
<keyword evidence="1" id="KW-0812">Transmembrane</keyword>
<dbReference type="OrthoDB" id="7391073at2"/>
<feature type="transmembrane region" description="Helical" evidence="1">
    <location>
        <begin position="112"/>
        <end position="133"/>
    </location>
</feature>
<sequence length="243" mass="25706">MNRKLDYSSVWKDTQAQLNAHREGVGAISGLFLFVPDWVSRLFAGQPDLVDASTPAEILAAFQVYYAGNWFTLLPTGLLSFFGAVAIYVLLTRKDLATIGSALGKALALLPFYFIVQLAGGLITLAGFLALILPGMYLAGRLTPLGAVAVAETERGFSGTIARVWDLTRGNGWSIFFLTLVVALVASLTAMIIGLFVGLACRLLAGAEGVPFIETGVDAALGAVIATLMVSLSVAIYRNLTAD</sequence>
<gene>
    <name evidence="2" type="ORF">DXH95_01780</name>
</gene>
<accession>A0A371BFP8</accession>
<dbReference type="EMBL" id="QRGP01000001">
    <property type="protein sequence ID" value="RDV06191.1"/>
    <property type="molecule type" value="Genomic_DNA"/>
</dbReference>
<dbReference type="AlphaFoldDB" id="A0A371BFP8"/>
<name>A0A371BFP8_9SPHN</name>
<organism evidence="2 3">
    <name type="scientific">Sphingorhabdus pulchriflava</name>
    <dbReference type="NCBI Taxonomy" id="2292257"/>
    <lineage>
        <taxon>Bacteria</taxon>
        <taxon>Pseudomonadati</taxon>
        <taxon>Pseudomonadota</taxon>
        <taxon>Alphaproteobacteria</taxon>
        <taxon>Sphingomonadales</taxon>
        <taxon>Sphingomonadaceae</taxon>
        <taxon>Sphingorhabdus</taxon>
    </lineage>
</organism>
<keyword evidence="1" id="KW-0472">Membrane</keyword>
<reference evidence="3" key="1">
    <citation type="submission" date="2018-08" db="EMBL/GenBank/DDBJ databases">
        <authorList>
            <person name="Kim S.-J."/>
            <person name="Jung G.-Y."/>
        </authorList>
    </citation>
    <scope>NUCLEOTIDE SEQUENCE [LARGE SCALE GENOMIC DNA]</scope>
    <source>
        <strain evidence="3">GY_G</strain>
    </source>
</reference>
<comment type="caution">
    <text evidence="2">The sequence shown here is derived from an EMBL/GenBank/DDBJ whole genome shotgun (WGS) entry which is preliminary data.</text>
</comment>
<evidence type="ECO:0008006" key="4">
    <source>
        <dbReference type="Google" id="ProtNLM"/>
    </source>
</evidence>
<evidence type="ECO:0000313" key="2">
    <source>
        <dbReference type="EMBL" id="RDV06191.1"/>
    </source>
</evidence>
<feature type="transmembrane region" description="Helical" evidence="1">
    <location>
        <begin position="70"/>
        <end position="91"/>
    </location>
</feature>